<dbReference type="PaxDb" id="4113-PGSC0003DMT400004787"/>
<dbReference type="EnsemblPlants" id="PGSC0003DMT400004787">
    <property type="protein sequence ID" value="PGSC0003DMT400004787"/>
    <property type="gene ID" value="PGSC0003DMG400001902"/>
</dbReference>
<protein>
    <submittedName>
        <fullName evidence="2">Hypothetical retrotransposon</fullName>
    </submittedName>
</protein>
<accession>M0ZNZ1</accession>
<keyword evidence="3" id="KW-1185">Reference proteome</keyword>
<evidence type="ECO:0000259" key="1">
    <source>
        <dbReference type="Pfam" id="PF22936"/>
    </source>
</evidence>
<dbReference type="OMA" id="GNNHEVA"/>
<name>M0ZNZ1_SOLTU</name>
<dbReference type="Proteomes" id="UP000011115">
    <property type="component" value="Unassembled WGS sequence"/>
</dbReference>
<reference evidence="3" key="1">
    <citation type="journal article" date="2011" name="Nature">
        <title>Genome sequence and analysis of the tuber crop potato.</title>
        <authorList>
            <consortium name="The Potato Genome Sequencing Consortium"/>
        </authorList>
    </citation>
    <scope>NUCLEOTIDE SEQUENCE [LARGE SCALE GENOMIC DNA]</scope>
    <source>
        <strain evidence="3">cv. DM1-3 516 R44</strain>
    </source>
</reference>
<dbReference type="Gramene" id="PGSC0003DMT400004787">
    <property type="protein sequence ID" value="PGSC0003DMT400004787"/>
    <property type="gene ID" value="PGSC0003DMG400001902"/>
</dbReference>
<feature type="domain" description="Retrovirus-related Pol polyprotein from transposon TNT 1-94-like beta-barrel" evidence="1">
    <location>
        <begin position="1"/>
        <end position="51"/>
    </location>
</feature>
<dbReference type="AlphaFoldDB" id="M0ZNZ1"/>
<sequence>MGNNHEVAVLGIETVCLESNNGSKLVLNNVKHTSDVRLNLISVGYLVDEGYVNTLGAGQWKLTRGSMVVARGDKLSNLYVFQGSILRGSVNVVENDTSSCYDIED</sequence>
<organism evidence="2 3">
    <name type="scientific">Solanum tuberosum</name>
    <name type="common">Potato</name>
    <dbReference type="NCBI Taxonomy" id="4113"/>
    <lineage>
        <taxon>Eukaryota</taxon>
        <taxon>Viridiplantae</taxon>
        <taxon>Streptophyta</taxon>
        <taxon>Embryophyta</taxon>
        <taxon>Tracheophyta</taxon>
        <taxon>Spermatophyta</taxon>
        <taxon>Magnoliopsida</taxon>
        <taxon>eudicotyledons</taxon>
        <taxon>Gunneridae</taxon>
        <taxon>Pentapetalae</taxon>
        <taxon>asterids</taxon>
        <taxon>lamiids</taxon>
        <taxon>Solanales</taxon>
        <taxon>Solanaceae</taxon>
        <taxon>Solanoideae</taxon>
        <taxon>Solaneae</taxon>
        <taxon>Solanum</taxon>
    </lineage>
</organism>
<dbReference type="eggNOG" id="ENOG502SZWS">
    <property type="taxonomic scope" value="Eukaryota"/>
</dbReference>
<dbReference type="HOGENOM" id="CLU_2241412_0_0_1"/>
<proteinExistence type="predicted"/>
<reference evidence="2" key="2">
    <citation type="submission" date="2015-06" db="UniProtKB">
        <authorList>
            <consortium name="EnsemblPlants"/>
        </authorList>
    </citation>
    <scope>IDENTIFICATION</scope>
    <source>
        <strain evidence="2">DM1-3 516 R44</strain>
    </source>
</reference>
<evidence type="ECO:0000313" key="3">
    <source>
        <dbReference type="Proteomes" id="UP000011115"/>
    </source>
</evidence>
<evidence type="ECO:0000313" key="2">
    <source>
        <dbReference type="EnsemblPlants" id="PGSC0003DMT400004787"/>
    </source>
</evidence>
<dbReference type="InParanoid" id="M0ZNZ1"/>
<dbReference type="InterPro" id="IPR054722">
    <property type="entry name" value="PolX-like_BBD"/>
</dbReference>
<dbReference type="Pfam" id="PF22936">
    <property type="entry name" value="Pol_BBD"/>
    <property type="match status" value="1"/>
</dbReference>